<dbReference type="AlphaFoldDB" id="A0A0P1HAE2"/>
<evidence type="ECO:0000256" key="1">
    <source>
        <dbReference type="SAM" id="SignalP"/>
    </source>
</evidence>
<evidence type="ECO:0000313" key="2">
    <source>
        <dbReference type="EMBL" id="CUI00144.1"/>
    </source>
</evidence>
<dbReference type="Pfam" id="PF09411">
    <property type="entry name" value="PagL"/>
    <property type="match status" value="1"/>
</dbReference>
<keyword evidence="1" id="KW-0732">Signal</keyword>
<dbReference type="RefSeq" id="WP_058286247.1">
    <property type="nucleotide sequence ID" value="NZ_CYSR01000022.1"/>
</dbReference>
<protein>
    <submittedName>
        <fullName evidence="2">Lipid A 3-O-deacylase (PagL)</fullName>
    </submittedName>
</protein>
<evidence type="ECO:0000313" key="3">
    <source>
        <dbReference type="Proteomes" id="UP000051326"/>
    </source>
</evidence>
<dbReference type="STRING" id="1396826.PHA8399_02270"/>
<reference evidence="2 3" key="1">
    <citation type="submission" date="2015-09" db="EMBL/GenBank/DDBJ databases">
        <authorList>
            <consortium name="Swine Surveillance"/>
        </authorList>
    </citation>
    <scope>NUCLEOTIDE SEQUENCE [LARGE SCALE GENOMIC DNA]</scope>
    <source>
        <strain evidence="2 3">CECT 8399</strain>
    </source>
</reference>
<dbReference type="Proteomes" id="UP000051326">
    <property type="component" value="Unassembled WGS sequence"/>
</dbReference>
<feature type="signal peptide" evidence="1">
    <location>
        <begin position="1"/>
        <end position="21"/>
    </location>
</feature>
<feature type="chain" id="PRO_5006064239" evidence="1">
    <location>
        <begin position="22"/>
        <end position="165"/>
    </location>
</feature>
<proteinExistence type="predicted"/>
<name>A0A0P1HAE2_9RHOB</name>
<organism evidence="2 3">
    <name type="scientific">Leisingera aquaemixtae</name>
    <dbReference type="NCBI Taxonomy" id="1396826"/>
    <lineage>
        <taxon>Bacteria</taxon>
        <taxon>Pseudomonadati</taxon>
        <taxon>Pseudomonadota</taxon>
        <taxon>Alphaproteobacteria</taxon>
        <taxon>Rhodobacterales</taxon>
        <taxon>Roseobacteraceae</taxon>
        <taxon>Leisingera</taxon>
    </lineage>
</organism>
<accession>A0A0P1HAE2</accession>
<dbReference type="InterPro" id="IPR018550">
    <property type="entry name" value="Lipid-A_deacylase-rel"/>
</dbReference>
<dbReference type="Gene3D" id="2.40.160.20">
    <property type="match status" value="1"/>
</dbReference>
<sequence length="165" mass="17471">MKQTALLAAALSAAMVLPAAAQEVTLGLGYSDYHRDAAEDGAMFAVDYLHAPFHERGRLSARFGAALEVQETGEVFAGVGISGVFDLNNDWFIESSLMPGAYHESSDANDLGSAFEIRTLVAVGKRFQNGKAVSLAFSHKSNASTADDNPGVNSVTLRWHIPLGG</sequence>
<gene>
    <name evidence="2" type="ORF">PHA8399_02270</name>
</gene>
<dbReference type="EMBL" id="CYSR01000022">
    <property type="protein sequence ID" value="CUI00144.1"/>
    <property type="molecule type" value="Genomic_DNA"/>
</dbReference>